<evidence type="ECO:0000256" key="5">
    <source>
        <dbReference type="PIRSR" id="PIRSR004869-50"/>
    </source>
</evidence>
<reference evidence="7" key="1">
    <citation type="journal article" date="2021" name="PeerJ">
        <title>Extensive microbial diversity within the chicken gut microbiome revealed by metagenomics and culture.</title>
        <authorList>
            <person name="Gilroy R."/>
            <person name="Ravi A."/>
            <person name="Getino M."/>
            <person name="Pursley I."/>
            <person name="Horton D.L."/>
            <person name="Alikhan N.F."/>
            <person name="Baker D."/>
            <person name="Gharbi K."/>
            <person name="Hall N."/>
            <person name="Watson M."/>
            <person name="Adriaenssens E.M."/>
            <person name="Foster-Nyarko E."/>
            <person name="Jarju S."/>
            <person name="Secka A."/>
            <person name="Antonio M."/>
            <person name="Oren A."/>
            <person name="Chaudhuri R.R."/>
            <person name="La Ragione R."/>
            <person name="Hildebrand F."/>
            <person name="Pallen M.J."/>
        </authorList>
    </citation>
    <scope>NUCLEOTIDE SEQUENCE</scope>
    <source>
        <strain evidence="7">ChiBcec2-3848</strain>
    </source>
</reference>
<dbReference type="InterPro" id="IPR013785">
    <property type="entry name" value="Aldolase_TIM"/>
</dbReference>
<proteinExistence type="predicted"/>
<name>A0A9D2T9V5_9FIRM</name>
<comment type="caution">
    <text evidence="7">The sequence shown here is derived from an EMBL/GenBank/DDBJ whole genome shotgun (WGS) entry which is preliminary data.</text>
</comment>
<organism evidence="7 8">
    <name type="scientific">Candidatus Blautia merdavium</name>
    <dbReference type="NCBI Taxonomy" id="2838494"/>
    <lineage>
        <taxon>Bacteria</taxon>
        <taxon>Bacillati</taxon>
        <taxon>Bacillota</taxon>
        <taxon>Clostridia</taxon>
        <taxon>Lachnospirales</taxon>
        <taxon>Lachnospiraceae</taxon>
        <taxon>Blautia</taxon>
    </lineage>
</organism>
<evidence type="ECO:0000256" key="4">
    <source>
        <dbReference type="ARBA" id="ARBA00023014"/>
    </source>
</evidence>
<dbReference type="InterPro" id="IPR007197">
    <property type="entry name" value="rSAM"/>
</dbReference>
<dbReference type="Gene3D" id="3.20.20.70">
    <property type="entry name" value="Aldolase class I"/>
    <property type="match status" value="1"/>
</dbReference>
<dbReference type="AlphaFoldDB" id="A0A9D2T9V5"/>
<dbReference type="PIRSF" id="PIRSF004869">
    <property type="entry name" value="PflX_prd"/>
    <property type="match status" value="1"/>
</dbReference>
<dbReference type="SFLD" id="SFLDG01099">
    <property type="entry name" value="Uncharacterised_Radical_SAM_Su"/>
    <property type="match status" value="1"/>
</dbReference>
<sequence>MDLLDYTSCRLCPRNCGCDRRITTGFCGCRAELRAARAALHHWEEPCISGTRGSGTVFFSGCTLQCCFCQNFPISAEHYGKDLSPRRLGEIFLGLQDQGAHNINLVTPTQYLPWILPALDQVRDRLAIPVVYNCGGYEKPETIELLKDYIDIWLPDLKYFDSGISARYSRAADYFSVASKAIVQMVNQTGKPVQNASGLLEKGVIIRHMVLPGQRKDSFRLLRWLKETLDPGTYLLSLLSQFTPFYKSCDYPELNRRITTFEYQSVVDEAIRLGLTEGFMQEKSSAKEEYTPPFDLEGI</sequence>
<evidence type="ECO:0000256" key="2">
    <source>
        <dbReference type="ARBA" id="ARBA00022723"/>
    </source>
</evidence>
<dbReference type="GO" id="GO:0051536">
    <property type="term" value="F:iron-sulfur cluster binding"/>
    <property type="evidence" value="ECO:0007669"/>
    <property type="project" value="UniProtKB-KW"/>
</dbReference>
<evidence type="ECO:0000256" key="1">
    <source>
        <dbReference type="ARBA" id="ARBA00022691"/>
    </source>
</evidence>
<keyword evidence="2 5" id="KW-0479">Metal-binding</keyword>
<evidence type="ECO:0000313" key="8">
    <source>
        <dbReference type="Proteomes" id="UP000823886"/>
    </source>
</evidence>
<dbReference type="Proteomes" id="UP000823886">
    <property type="component" value="Unassembled WGS sequence"/>
</dbReference>
<dbReference type="Pfam" id="PF04055">
    <property type="entry name" value="Radical_SAM"/>
    <property type="match status" value="1"/>
</dbReference>
<evidence type="ECO:0000259" key="6">
    <source>
        <dbReference type="Pfam" id="PF04055"/>
    </source>
</evidence>
<dbReference type="PANTHER" id="PTHR43075:SF1">
    <property type="entry name" value="FORMATE LYASE ACTIVATING ENZYME, PUTATIVE (AFU_ORTHOLOGUE AFUA_2G15630)-RELATED"/>
    <property type="match status" value="1"/>
</dbReference>
<dbReference type="PANTHER" id="PTHR43075">
    <property type="entry name" value="FORMATE LYASE ACTIVATING ENZYME, PUTATIVE (AFU_ORTHOLOGUE AFUA_2G15630)-RELATED"/>
    <property type="match status" value="1"/>
</dbReference>
<feature type="binding site" evidence="5">
    <location>
        <position position="69"/>
    </location>
    <ligand>
        <name>[4Fe-4S] cluster</name>
        <dbReference type="ChEBI" id="CHEBI:49883"/>
        <note>4Fe-4S-S-AdoMet</note>
    </ligand>
</feature>
<feature type="binding site" evidence="5">
    <location>
        <position position="66"/>
    </location>
    <ligand>
        <name>[4Fe-4S] cluster</name>
        <dbReference type="ChEBI" id="CHEBI:49883"/>
        <note>4Fe-4S-S-AdoMet</note>
    </ligand>
</feature>
<evidence type="ECO:0000313" key="7">
    <source>
        <dbReference type="EMBL" id="HJC62094.1"/>
    </source>
</evidence>
<evidence type="ECO:0000256" key="3">
    <source>
        <dbReference type="ARBA" id="ARBA00023004"/>
    </source>
</evidence>
<keyword evidence="1 5" id="KW-0949">S-adenosyl-L-methionine</keyword>
<dbReference type="InterPro" id="IPR058240">
    <property type="entry name" value="rSAM_sf"/>
</dbReference>
<protein>
    <submittedName>
        <fullName evidence="7">Radical SAM protein</fullName>
    </submittedName>
</protein>
<reference evidence="7" key="2">
    <citation type="submission" date="2021-04" db="EMBL/GenBank/DDBJ databases">
        <authorList>
            <person name="Gilroy R."/>
        </authorList>
    </citation>
    <scope>NUCLEOTIDE SEQUENCE</scope>
    <source>
        <strain evidence="7">ChiBcec2-3848</strain>
    </source>
</reference>
<comment type="cofactor">
    <cofactor evidence="5">
        <name>[4Fe-4S] cluster</name>
        <dbReference type="ChEBI" id="CHEBI:49883"/>
    </cofactor>
    <text evidence="5">Binds 1 [4Fe-4S] cluster. The cluster is coordinated with 3 cysteines and an exchangeable S-adenosyl-L-methionine.</text>
</comment>
<dbReference type="GO" id="GO:0046872">
    <property type="term" value="F:metal ion binding"/>
    <property type="evidence" value="ECO:0007669"/>
    <property type="project" value="UniProtKB-KW"/>
</dbReference>
<feature type="domain" description="Radical SAM core" evidence="6">
    <location>
        <begin position="57"/>
        <end position="215"/>
    </location>
</feature>
<keyword evidence="3 5" id="KW-0408">Iron</keyword>
<gene>
    <name evidence="7" type="ORF">H9753_00555</name>
</gene>
<dbReference type="InterPro" id="IPR040085">
    <property type="entry name" value="MJ0674-like"/>
</dbReference>
<dbReference type="SUPFAM" id="SSF102114">
    <property type="entry name" value="Radical SAM enzymes"/>
    <property type="match status" value="1"/>
</dbReference>
<feature type="binding site" evidence="5">
    <location>
        <position position="62"/>
    </location>
    <ligand>
        <name>[4Fe-4S] cluster</name>
        <dbReference type="ChEBI" id="CHEBI:49883"/>
        <note>4Fe-4S-S-AdoMet</note>
    </ligand>
</feature>
<keyword evidence="4 5" id="KW-0411">Iron-sulfur</keyword>
<dbReference type="GO" id="GO:0003824">
    <property type="term" value="F:catalytic activity"/>
    <property type="evidence" value="ECO:0007669"/>
    <property type="project" value="InterPro"/>
</dbReference>
<accession>A0A9D2T9V5</accession>
<dbReference type="InterPro" id="IPR016431">
    <property type="entry name" value="Pyrv-formate_lyase-activ_prd"/>
</dbReference>
<dbReference type="EMBL" id="DWVZ01000008">
    <property type="protein sequence ID" value="HJC62094.1"/>
    <property type="molecule type" value="Genomic_DNA"/>
</dbReference>
<dbReference type="SFLD" id="SFLDS00029">
    <property type="entry name" value="Radical_SAM"/>
    <property type="match status" value="1"/>
</dbReference>